<proteinExistence type="predicted"/>
<protein>
    <submittedName>
        <fullName evidence="1">Uncharacterized protein</fullName>
    </submittedName>
</protein>
<accession>A0A1V4QE36</accession>
<evidence type="ECO:0000313" key="1">
    <source>
        <dbReference type="EMBL" id="OPX17620.1"/>
    </source>
</evidence>
<reference evidence="2" key="1">
    <citation type="submission" date="2017-01" db="EMBL/GenBank/DDBJ databases">
        <title>Novel pathways for hydrocarbon cycling and metabolic interdependencies in hydrothermal sediment communities.</title>
        <authorList>
            <person name="Dombrowski N."/>
            <person name="Seitz K."/>
            <person name="Teske A."/>
            <person name="Baker B."/>
        </authorList>
    </citation>
    <scope>NUCLEOTIDE SEQUENCE [LARGE SCALE GENOMIC DNA]</scope>
</reference>
<gene>
    <name evidence="1" type="ORF">BXT86_05555</name>
</gene>
<sequence>MNSDQLKDLTKGFYDIERYYLVEAFLKRNPEVLEVFERLRPYLHSYAEVVAMIGRGLVYNLLKTRSVIGLNKSEIKGIVEELSTIDRRIKKGSHLGYVLLELFLFKSLEDFRKGAFYGRRG</sequence>
<dbReference type="AlphaFoldDB" id="A0A1V4QE36"/>
<name>A0A1V4QE36_UNCW3</name>
<organism evidence="1 2">
    <name type="scientific">candidate division WOR-3 bacterium 4484_100</name>
    <dbReference type="NCBI Taxonomy" id="1936077"/>
    <lineage>
        <taxon>Bacteria</taxon>
        <taxon>Bacteria division WOR-3</taxon>
    </lineage>
</organism>
<comment type="caution">
    <text evidence="1">The sequence shown here is derived from an EMBL/GenBank/DDBJ whole genome shotgun (WGS) entry which is preliminary data.</text>
</comment>
<dbReference type="Proteomes" id="UP000191663">
    <property type="component" value="Unassembled WGS sequence"/>
</dbReference>
<evidence type="ECO:0000313" key="2">
    <source>
        <dbReference type="Proteomes" id="UP000191663"/>
    </source>
</evidence>
<dbReference type="EMBL" id="MUKB01000100">
    <property type="protein sequence ID" value="OPX17620.1"/>
    <property type="molecule type" value="Genomic_DNA"/>
</dbReference>